<evidence type="ECO:0000256" key="1">
    <source>
        <dbReference type="SAM" id="Coils"/>
    </source>
</evidence>
<organism evidence="3 4">
    <name type="scientific">Obba rivulosa</name>
    <dbReference type="NCBI Taxonomy" id="1052685"/>
    <lineage>
        <taxon>Eukaryota</taxon>
        <taxon>Fungi</taxon>
        <taxon>Dikarya</taxon>
        <taxon>Basidiomycota</taxon>
        <taxon>Agaricomycotina</taxon>
        <taxon>Agaricomycetes</taxon>
        <taxon>Polyporales</taxon>
        <taxon>Gelatoporiaceae</taxon>
        <taxon>Obba</taxon>
    </lineage>
</organism>
<reference evidence="3 4" key="1">
    <citation type="submission" date="2016-07" db="EMBL/GenBank/DDBJ databases">
        <title>Draft genome of the white-rot fungus Obba rivulosa 3A-2.</title>
        <authorList>
            <consortium name="DOE Joint Genome Institute"/>
            <person name="Miettinen O."/>
            <person name="Riley R."/>
            <person name="Acob R."/>
            <person name="Barry K."/>
            <person name="Cullen D."/>
            <person name="De Vries R."/>
            <person name="Hainaut M."/>
            <person name="Hatakka A."/>
            <person name="Henrissat B."/>
            <person name="Hilden K."/>
            <person name="Kuo R."/>
            <person name="Labutti K."/>
            <person name="Lipzen A."/>
            <person name="Makela M.R."/>
            <person name="Sandor L."/>
            <person name="Spatafora J.W."/>
            <person name="Grigoriev I.V."/>
            <person name="Hibbett D.S."/>
        </authorList>
    </citation>
    <scope>NUCLEOTIDE SEQUENCE [LARGE SCALE GENOMIC DNA]</scope>
    <source>
        <strain evidence="3 4">3A-2</strain>
    </source>
</reference>
<sequence>MATCTFTQPPSIEYLPCGRKLFKLYDPATGKQKLRVVHPGMYYDTPKRFDPLTPEFYTPQLRGAGFWKPLDTNVPRPTESSPRAIRLTPRRGDRIELPLQKCVVDKSFWRTVEDDDFAANDRLETELRNAEVATKAAVESATKAAVEAEEAAERAATETAAEIVKMTMAVEVTKMTATVETAALKVAMAPALEPTHDELAVESAEKAWQEPDKDLPLDLLPVSDDPKAQHEPREQLDIALKEVDVGQQREVEVADGADDAGAGEAGTVTDYPSRPDAHRKTTLDLLSISIVDPQPSSPSDKDRADAGNAGTAARHAAKESWT</sequence>
<dbReference type="EMBL" id="KV722546">
    <property type="protein sequence ID" value="OCH86060.1"/>
    <property type="molecule type" value="Genomic_DNA"/>
</dbReference>
<evidence type="ECO:0000256" key="2">
    <source>
        <dbReference type="SAM" id="MobiDB-lite"/>
    </source>
</evidence>
<keyword evidence="1" id="KW-0175">Coiled coil</keyword>
<feature type="compositionally biased region" description="Low complexity" evidence="2">
    <location>
        <begin position="259"/>
        <end position="270"/>
    </location>
</feature>
<evidence type="ECO:0000313" key="4">
    <source>
        <dbReference type="Proteomes" id="UP000250043"/>
    </source>
</evidence>
<feature type="region of interest" description="Disordered" evidence="2">
    <location>
        <begin position="254"/>
        <end position="322"/>
    </location>
</feature>
<protein>
    <submittedName>
        <fullName evidence="3">Uncharacterized protein</fullName>
    </submittedName>
</protein>
<keyword evidence="4" id="KW-1185">Reference proteome</keyword>
<feature type="compositionally biased region" description="Basic and acidic residues" evidence="2">
    <location>
        <begin position="201"/>
        <end position="216"/>
    </location>
</feature>
<gene>
    <name evidence="3" type="ORF">OBBRIDRAFT_838448</name>
</gene>
<accession>A0A8E2APM7</accession>
<feature type="region of interest" description="Disordered" evidence="2">
    <location>
        <begin position="201"/>
        <end position="231"/>
    </location>
</feature>
<dbReference type="AlphaFoldDB" id="A0A8E2APM7"/>
<name>A0A8E2APM7_9APHY</name>
<feature type="coiled-coil region" evidence="1">
    <location>
        <begin position="120"/>
        <end position="158"/>
    </location>
</feature>
<evidence type="ECO:0000313" key="3">
    <source>
        <dbReference type="EMBL" id="OCH86060.1"/>
    </source>
</evidence>
<dbReference type="Proteomes" id="UP000250043">
    <property type="component" value="Unassembled WGS sequence"/>
</dbReference>
<proteinExistence type="predicted"/>
<feature type="compositionally biased region" description="Basic and acidic residues" evidence="2">
    <location>
        <begin position="273"/>
        <end position="282"/>
    </location>
</feature>